<reference evidence="1 2" key="1">
    <citation type="submission" date="2024-01" db="EMBL/GenBank/DDBJ databases">
        <title>Sphingobacterium tenebrionis sp. nov., a novel endophyte isolated from tenebrio molitor intestines.</title>
        <authorList>
            <person name="Zhang C."/>
        </authorList>
    </citation>
    <scope>NUCLEOTIDE SEQUENCE [LARGE SCALE GENOMIC DNA]</scope>
    <source>
        <strain evidence="1 2">PU5-4</strain>
    </source>
</reference>
<evidence type="ECO:0008006" key="3">
    <source>
        <dbReference type="Google" id="ProtNLM"/>
    </source>
</evidence>
<accession>A0ABU8IAF1</accession>
<gene>
    <name evidence="1" type="ORF">VJ786_16055</name>
</gene>
<organism evidence="1 2">
    <name type="scientific">Sphingobacterium tenebrionis</name>
    <dbReference type="NCBI Taxonomy" id="3111775"/>
    <lineage>
        <taxon>Bacteria</taxon>
        <taxon>Pseudomonadati</taxon>
        <taxon>Bacteroidota</taxon>
        <taxon>Sphingobacteriia</taxon>
        <taxon>Sphingobacteriales</taxon>
        <taxon>Sphingobacteriaceae</taxon>
        <taxon>Sphingobacterium</taxon>
    </lineage>
</organism>
<dbReference type="RefSeq" id="WP_202283776.1">
    <property type="nucleotide sequence ID" value="NZ_JAYLLN010000059.1"/>
</dbReference>
<evidence type="ECO:0000313" key="1">
    <source>
        <dbReference type="EMBL" id="MEI5986419.1"/>
    </source>
</evidence>
<sequence length="72" mass="8042">MKLTKLEQTVVIGTFISMIGAEKVTELVAPEKLDQVISIINEMEDNTTPKQKRESAMSVLEKAIDDFLIMST</sequence>
<keyword evidence="2" id="KW-1185">Reference proteome</keyword>
<name>A0ABU8IAF1_9SPHI</name>
<proteinExistence type="predicted"/>
<comment type="caution">
    <text evidence="1">The sequence shown here is derived from an EMBL/GenBank/DDBJ whole genome shotgun (WGS) entry which is preliminary data.</text>
</comment>
<protein>
    <recommendedName>
        <fullName evidence="3">Phage protein</fullName>
    </recommendedName>
</protein>
<dbReference type="Proteomes" id="UP001363035">
    <property type="component" value="Unassembled WGS sequence"/>
</dbReference>
<evidence type="ECO:0000313" key="2">
    <source>
        <dbReference type="Proteomes" id="UP001363035"/>
    </source>
</evidence>
<dbReference type="EMBL" id="JAYLLN010000059">
    <property type="protein sequence ID" value="MEI5986419.1"/>
    <property type="molecule type" value="Genomic_DNA"/>
</dbReference>